<sequence>MATVDDLGEITVTPRGSPSPLQMWPSERGEFRVFNSLTGQWLEKRNPSTSDIETPPDSETESSSYQGSNTPTSQVDALLRKTAERAGLSYEDVVAASSPTMDTSKKGKDRARLTPRTPQGRPSFSPSHASSPIPLSFAGSPLAQPQATSTPHRSSLISGPVREGSPLRSPSPAITPTAASTIGSGYLQSLPSRLGSTLSPLPRPRQASSPFITRPTSSTSVDFSASDTLQIEPDANALSEDPDTTIRVASGSVKGFINSLLYLSSPPSAHVDSHDPDDFFSSGPRLPSEVPQQETLQLPSRDLTGFIPPSPPGSLYLPPDGRQNPPRVYGRTPHDPDAYYSSGLRPSAQSANKDPDRIVWSNEAGYDGGGEDADGDKETEEDVFYDAIDGQDHQEVGRRGVVAADVTTGFEEVQASMQPGSSAVPQKRTISGNDSRARSDKDKAIAAMVRSEFEELFSKSGDKIFGPSPTAEEKSKFL</sequence>
<keyword evidence="3" id="KW-1185">Reference proteome</keyword>
<evidence type="ECO:0000313" key="3">
    <source>
        <dbReference type="Proteomes" id="UP000298327"/>
    </source>
</evidence>
<feature type="compositionally biased region" description="Acidic residues" evidence="1">
    <location>
        <begin position="369"/>
        <end position="382"/>
    </location>
</feature>
<evidence type="ECO:0000313" key="2">
    <source>
        <dbReference type="EMBL" id="TFY59838.1"/>
    </source>
</evidence>
<feature type="compositionally biased region" description="Polar residues" evidence="1">
    <location>
        <begin position="116"/>
        <end position="130"/>
    </location>
</feature>
<feature type="compositionally biased region" description="Polar residues" evidence="1">
    <location>
        <begin position="65"/>
        <end position="75"/>
    </location>
</feature>
<feature type="compositionally biased region" description="Polar residues" evidence="1">
    <location>
        <begin position="206"/>
        <end position="229"/>
    </location>
</feature>
<evidence type="ECO:0000256" key="1">
    <source>
        <dbReference type="SAM" id="MobiDB-lite"/>
    </source>
</evidence>
<feature type="region of interest" description="Disordered" evidence="1">
    <location>
        <begin position="265"/>
        <end position="382"/>
    </location>
</feature>
<organism evidence="2 3">
    <name type="scientific">Dentipellis fragilis</name>
    <dbReference type="NCBI Taxonomy" id="205917"/>
    <lineage>
        <taxon>Eukaryota</taxon>
        <taxon>Fungi</taxon>
        <taxon>Dikarya</taxon>
        <taxon>Basidiomycota</taxon>
        <taxon>Agaricomycotina</taxon>
        <taxon>Agaricomycetes</taxon>
        <taxon>Russulales</taxon>
        <taxon>Hericiaceae</taxon>
        <taxon>Dentipellis</taxon>
    </lineage>
</organism>
<reference evidence="2 3" key="1">
    <citation type="submission" date="2019-02" db="EMBL/GenBank/DDBJ databases">
        <title>Genome sequencing of the rare red list fungi Dentipellis fragilis.</title>
        <authorList>
            <person name="Buettner E."/>
            <person name="Kellner H."/>
        </authorList>
    </citation>
    <scope>NUCLEOTIDE SEQUENCE [LARGE SCALE GENOMIC DNA]</scope>
    <source>
        <strain evidence="2 3">DSM 105465</strain>
    </source>
</reference>
<accession>A0A4Y9YD79</accession>
<name>A0A4Y9YD79_9AGAM</name>
<feature type="region of interest" description="Disordered" evidence="1">
    <location>
        <begin position="37"/>
        <end position="243"/>
    </location>
</feature>
<feature type="compositionally biased region" description="Polar residues" evidence="1">
    <location>
        <begin position="415"/>
        <end position="434"/>
    </location>
</feature>
<feature type="compositionally biased region" description="Polar residues" evidence="1">
    <location>
        <begin position="172"/>
        <end position="199"/>
    </location>
</feature>
<dbReference type="AlphaFoldDB" id="A0A4Y9YD79"/>
<comment type="caution">
    <text evidence="2">The sequence shown here is derived from an EMBL/GenBank/DDBJ whole genome shotgun (WGS) entry which is preliminary data.</text>
</comment>
<dbReference type="Proteomes" id="UP000298327">
    <property type="component" value="Unassembled WGS sequence"/>
</dbReference>
<protein>
    <submittedName>
        <fullName evidence="2">Uncharacterized protein</fullName>
    </submittedName>
</protein>
<feature type="non-terminal residue" evidence="2">
    <location>
        <position position="478"/>
    </location>
</feature>
<feature type="region of interest" description="Disordered" evidence="1">
    <location>
        <begin position="414"/>
        <end position="442"/>
    </location>
</feature>
<feature type="region of interest" description="Disordered" evidence="1">
    <location>
        <begin position="1"/>
        <end position="25"/>
    </location>
</feature>
<feature type="compositionally biased region" description="Basic and acidic residues" evidence="1">
    <location>
        <begin position="103"/>
        <end position="112"/>
    </location>
</feature>
<dbReference type="EMBL" id="SEOQ01000596">
    <property type="protein sequence ID" value="TFY59838.1"/>
    <property type="molecule type" value="Genomic_DNA"/>
</dbReference>
<proteinExistence type="predicted"/>
<gene>
    <name evidence="2" type="ORF">EVG20_g7642</name>
</gene>
<feature type="compositionally biased region" description="Polar residues" evidence="1">
    <location>
        <begin position="143"/>
        <end position="157"/>
    </location>
</feature>